<organism evidence="2 3">
    <name type="scientific">Plasmodium ovale wallikeri</name>
    <dbReference type="NCBI Taxonomy" id="864142"/>
    <lineage>
        <taxon>Eukaryota</taxon>
        <taxon>Sar</taxon>
        <taxon>Alveolata</taxon>
        <taxon>Apicomplexa</taxon>
        <taxon>Aconoidasida</taxon>
        <taxon>Haemosporida</taxon>
        <taxon>Plasmodiidae</taxon>
        <taxon>Plasmodium</taxon>
        <taxon>Plasmodium (Plasmodium)</taxon>
    </lineage>
</organism>
<evidence type="ECO:0000313" key="2">
    <source>
        <dbReference type="EMBL" id="SBT32993.1"/>
    </source>
</evidence>
<accession>A0A1A8YN88</accession>
<dbReference type="AlphaFoldDB" id="A0A1A8YN88"/>
<feature type="compositionally biased region" description="Basic residues" evidence="1">
    <location>
        <begin position="97"/>
        <end position="106"/>
    </location>
</feature>
<proteinExistence type="predicted"/>
<reference evidence="3" key="1">
    <citation type="submission" date="2016-05" db="EMBL/GenBank/DDBJ databases">
        <authorList>
            <person name="Naeem Raeece"/>
        </authorList>
    </citation>
    <scope>NUCLEOTIDE SEQUENCE [LARGE SCALE GENOMIC DNA]</scope>
</reference>
<name>A0A1A8YN88_PLAOA</name>
<sequence>MQTHGVVVFVNRDQICPDFFFFFFFWGGGEKTKLDELQIHVIIHEYMNVSVSALSFPHEYPLLVTSPKAQYEGTLLGTSNGFPVRLLLEEHIQRFAKKKKKKKKKKKEEINNCAGRCSN</sequence>
<evidence type="ECO:0000256" key="1">
    <source>
        <dbReference type="SAM" id="MobiDB-lite"/>
    </source>
</evidence>
<feature type="region of interest" description="Disordered" evidence="1">
    <location>
        <begin position="97"/>
        <end position="119"/>
    </location>
</feature>
<protein>
    <submittedName>
        <fullName evidence="2">Uncharacterized protein</fullName>
    </submittedName>
</protein>
<dbReference type="Proteomes" id="UP000078555">
    <property type="component" value="Unassembled WGS sequence"/>
</dbReference>
<keyword evidence="3" id="KW-1185">Reference proteome</keyword>
<gene>
    <name evidence="2" type="ORF">POVWA1_014920</name>
</gene>
<evidence type="ECO:0000313" key="3">
    <source>
        <dbReference type="Proteomes" id="UP000078555"/>
    </source>
</evidence>
<dbReference type="EMBL" id="FLRD01000050">
    <property type="protein sequence ID" value="SBT32993.1"/>
    <property type="molecule type" value="Genomic_DNA"/>
</dbReference>